<feature type="region of interest" description="Disordered" evidence="3">
    <location>
        <begin position="210"/>
        <end position="237"/>
    </location>
</feature>
<reference evidence="4" key="1">
    <citation type="submission" date="2017-08" db="EMBL/GenBank/DDBJ databases">
        <authorList>
            <person name="Cuomo C."/>
            <person name="Billmyre B."/>
            <person name="Heitman J."/>
        </authorList>
    </citation>
    <scope>NUCLEOTIDE SEQUENCE</scope>
    <source>
        <strain evidence="4">CBS 12478</strain>
    </source>
</reference>
<feature type="region of interest" description="Disordered" evidence="3">
    <location>
        <begin position="31"/>
        <end position="50"/>
    </location>
</feature>
<dbReference type="AlphaFoldDB" id="A0AAJ8LKE0"/>
<gene>
    <name evidence="4" type="ORF">CI109_103143</name>
</gene>
<dbReference type="GO" id="GO:1990050">
    <property type="term" value="F:phosphatidic acid transfer activity"/>
    <property type="evidence" value="ECO:0007669"/>
    <property type="project" value="TreeGrafter"/>
</dbReference>
<dbReference type="GO" id="GO:0005758">
    <property type="term" value="C:mitochondrial intermembrane space"/>
    <property type="evidence" value="ECO:0007669"/>
    <property type="project" value="TreeGrafter"/>
</dbReference>
<dbReference type="PANTHER" id="PTHR46403">
    <property type="entry name" value="TP53-REGULATED INHIBITOR OF APOPTOSIS 1"/>
    <property type="match status" value="1"/>
</dbReference>
<feature type="region of interest" description="Disordered" evidence="3">
    <location>
        <begin position="78"/>
        <end position="158"/>
    </location>
</feature>
<keyword evidence="5" id="KW-1185">Reference proteome</keyword>
<accession>A0AAJ8LKE0</accession>
<evidence type="ECO:0000313" key="5">
    <source>
        <dbReference type="Proteomes" id="UP000322225"/>
    </source>
</evidence>
<protein>
    <submittedName>
        <fullName evidence="4">Uncharacterized protein</fullName>
    </submittedName>
</protein>
<evidence type="ECO:0000256" key="3">
    <source>
        <dbReference type="SAM" id="MobiDB-lite"/>
    </source>
</evidence>
<dbReference type="EMBL" id="CP144055">
    <property type="protein sequence ID" value="WWD18689.1"/>
    <property type="molecule type" value="Genomic_DNA"/>
</dbReference>
<reference evidence="4" key="2">
    <citation type="submission" date="2024-01" db="EMBL/GenBank/DDBJ databases">
        <title>Comparative genomics of Cryptococcus and Kwoniella reveals pathogenesis evolution and contrasting modes of karyotype evolution via chromosome fusion or intercentromeric recombination.</title>
        <authorList>
            <person name="Coelho M.A."/>
            <person name="David-Palma M."/>
            <person name="Shea T."/>
            <person name="Bowers K."/>
            <person name="McGinley-Smith S."/>
            <person name="Mohammad A.W."/>
            <person name="Gnirke A."/>
            <person name="Yurkov A.M."/>
            <person name="Nowrousian M."/>
            <person name="Sun S."/>
            <person name="Cuomo C.A."/>
            <person name="Heitman J."/>
        </authorList>
    </citation>
    <scope>NUCLEOTIDE SEQUENCE</scope>
    <source>
        <strain evidence="4">CBS 12478</strain>
    </source>
</reference>
<dbReference type="KEGG" id="ksn:43585635"/>
<name>A0AAJ8LKE0_9TREE</name>
<proteinExistence type="inferred from homology"/>
<dbReference type="RefSeq" id="XP_031864420.2">
    <property type="nucleotide sequence ID" value="XM_032001530.2"/>
</dbReference>
<dbReference type="Pfam" id="PF05254">
    <property type="entry name" value="UPF0203"/>
    <property type="match status" value="2"/>
</dbReference>
<evidence type="ECO:0000313" key="4">
    <source>
        <dbReference type="EMBL" id="WWD18689.1"/>
    </source>
</evidence>
<dbReference type="InterPro" id="IPR007918">
    <property type="entry name" value="MDM35_apoptosis"/>
</dbReference>
<feature type="compositionally biased region" description="Low complexity" evidence="3">
    <location>
        <begin position="79"/>
        <end position="92"/>
    </location>
</feature>
<dbReference type="GO" id="GO:0045332">
    <property type="term" value="P:phospholipid translocation"/>
    <property type="evidence" value="ECO:0007669"/>
    <property type="project" value="TreeGrafter"/>
</dbReference>
<evidence type="ECO:0000256" key="2">
    <source>
        <dbReference type="ARBA" id="ARBA00023157"/>
    </source>
</evidence>
<comment type="similarity">
    <text evidence="1">Belongs to the TRIAP1/MDM35 family.</text>
</comment>
<dbReference type="Proteomes" id="UP000322225">
    <property type="component" value="Chromosome 5"/>
</dbReference>
<dbReference type="GO" id="GO:0005634">
    <property type="term" value="C:nucleus"/>
    <property type="evidence" value="ECO:0007669"/>
    <property type="project" value="TreeGrafter"/>
</dbReference>
<dbReference type="PANTHER" id="PTHR46403:SF1">
    <property type="entry name" value="TP53-REGULATED INHIBITOR OF APOPTOSIS 1"/>
    <property type="match status" value="1"/>
</dbReference>
<dbReference type="GO" id="GO:0005829">
    <property type="term" value="C:cytosol"/>
    <property type="evidence" value="ECO:0007669"/>
    <property type="project" value="TreeGrafter"/>
</dbReference>
<feature type="compositionally biased region" description="Basic residues" evidence="3">
    <location>
        <begin position="136"/>
        <end position="147"/>
    </location>
</feature>
<evidence type="ECO:0000256" key="1">
    <source>
        <dbReference type="ARBA" id="ARBA00006196"/>
    </source>
</evidence>
<keyword evidence="2" id="KW-1015">Disulfide bond</keyword>
<sequence length="237" mass="26291">MLCLTKGTLIFMHLAEWSRKVEVRTMAAIGSLSNSPHHPSKPPPAMESLSPECTPLKHRYDSCFNLWFEGYLQPALDASRNGSSSVASSSTSVIEPQASPLPHQPNPNPTTSPKKQPLITSWANAFPSRRTVPPPHHPHTRIHVHHPHTPDEPDDEIDDDPIDTTGKTRSQIKAEEYERSCGKAWLEYQGCLKKAIAQNESLSTLLEQAREEHPLRSQDGLAGTTWDPKADFSASVQ</sequence>
<feature type="compositionally biased region" description="Polar residues" evidence="3">
    <location>
        <begin position="111"/>
        <end position="123"/>
    </location>
</feature>
<dbReference type="GeneID" id="43585635"/>
<organism evidence="4 5">
    <name type="scientific">Kwoniella shandongensis</name>
    <dbReference type="NCBI Taxonomy" id="1734106"/>
    <lineage>
        <taxon>Eukaryota</taxon>
        <taxon>Fungi</taxon>
        <taxon>Dikarya</taxon>
        <taxon>Basidiomycota</taxon>
        <taxon>Agaricomycotina</taxon>
        <taxon>Tremellomycetes</taxon>
        <taxon>Tremellales</taxon>
        <taxon>Cryptococcaceae</taxon>
        <taxon>Kwoniella</taxon>
    </lineage>
</organism>